<dbReference type="GO" id="GO:0004527">
    <property type="term" value="F:exonuclease activity"/>
    <property type="evidence" value="ECO:0007669"/>
    <property type="project" value="UniProtKB-KW"/>
</dbReference>
<name>A0A8T9SU08_9BACT</name>
<keyword evidence="1" id="KW-0269">Exonuclease</keyword>
<sequence length="192" mass="21773">MRYVSLDLETTGGNFERHQILELAAVVEDTKHLLPLAELPSFRRVVRHPEYVGSAGALALNARLLEELARKEPNPELCMPEELLPQLREFLLAQGFKTDKKNCVTFTIAGKNVAVFDVPFLRRLPGYGTLVRTEPATLDPAAFYLNWHKDTRLPTMQICKARAKFEDDTVAHEALADALDVVRLLRPFYMVK</sequence>
<evidence type="ECO:0000313" key="2">
    <source>
        <dbReference type="Proteomes" id="UP000829925"/>
    </source>
</evidence>
<keyword evidence="1" id="KW-0378">Hydrolase</keyword>
<organism evidence="1 2">
    <name type="scientific">Hymenobacter aerilatus</name>
    <dbReference type="NCBI Taxonomy" id="2932251"/>
    <lineage>
        <taxon>Bacteria</taxon>
        <taxon>Pseudomonadati</taxon>
        <taxon>Bacteroidota</taxon>
        <taxon>Cytophagia</taxon>
        <taxon>Cytophagales</taxon>
        <taxon>Hymenobacteraceae</taxon>
        <taxon>Hymenobacter</taxon>
    </lineage>
</organism>
<dbReference type="KEGG" id="haei:MUN82_16190"/>
<reference evidence="1 2" key="1">
    <citation type="submission" date="2022-04" db="EMBL/GenBank/DDBJ databases">
        <title>Hymenobacter sp. isolated from the air.</title>
        <authorList>
            <person name="Won M."/>
            <person name="Lee C.-M."/>
            <person name="Woen H.-Y."/>
            <person name="Kwon S.-W."/>
        </authorList>
    </citation>
    <scope>NUCLEOTIDE SEQUENCE [LARGE SCALE GENOMIC DNA]</scope>
    <source>
        <strain evidence="2">5413 J-13</strain>
    </source>
</reference>
<dbReference type="InterPro" id="IPR036397">
    <property type="entry name" value="RNaseH_sf"/>
</dbReference>
<keyword evidence="1" id="KW-0540">Nuclease</keyword>
<keyword evidence="2" id="KW-1185">Reference proteome</keyword>
<gene>
    <name evidence="1" type="ORF">MUN82_16190</name>
</gene>
<dbReference type="InterPro" id="IPR012337">
    <property type="entry name" value="RNaseH-like_sf"/>
</dbReference>
<proteinExistence type="predicted"/>
<accession>A0A8T9SU08</accession>
<protein>
    <submittedName>
        <fullName evidence="1">3'-5' exonuclease</fullName>
    </submittedName>
</protein>
<dbReference type="CDD" id="cd06127">
    <property type="entry name" value="DEDDh"/>
    <property type="match status" value="1"/>
</dbReference>
<dbReference type="GO" id="GO:0003676">
    <property type="term" value="F:nucleic acid binding"/>
    <property type="evidence" value="ECO:0007669"/>
    <property type="project" value="InterPro"/>
</dbReference>
<dbReference type="AlphaFoldDB" id="A0A8T9SU08"/>
<dbReference type="Proteomes" id="UP000829925">
    <property type="component" value="Chromosome"/>
</dbReference>
<evidence type="ECO:0000313" key="1">
    <source>
        <dbReference type="EMBL" id="UOR04474.1"/>
    </source>
</evidence>
<dbReference type="Gene3D" id="3.30.420.10">
    <property type="entry name" value="Ribonuclease H-like superfamily/Ribonuclease H"/>
    <property type="match status" value="1"/>
</dbReference>
<dbReference type="EMBL" id="CP095053">
    <property type="protein sequence ID" value="UOR04474.1"/>
    <property type="molecule type" value="Genomic_DNA"/>
</dbReference>
<dbReference type="SUPFAM" id="SSF53098">
    <property type="entry name" value="Ribonuclease H-like"/>
    <property type="match status" value="1"/>
</dbReference>
<dbReference type="RefSeq" id="WP_245092119.1">
    <property type="nucleotide sequence ID" value="NZ_CP095053.1"/>
</dbReference>